<dbReference type="Pfam" id="PF01261">
    <property type="entry name" value="AP_endonuc_2"/>
    <property type="match status" value="1"/>
</dbReference>
<protein>
    <recommendedName>
        <fullName evidence="1">Xylose isomerase-like TIM barrel domain-containing protein</fullName>
    </recommendedName>
</protein>
<sequence length="305" mass="33268">MFAYAKSPSIPMTTEASFYSRRRMLKQSASLFGLAAFGPMLNMFSVPERPGYRIGVCDWSIGKGGDITALTFAQKLGLDGVMVSLGSVKDNMHLRQKEVQEAYLSASRKSGVQISSLAIGEMNNVPYKSSPLAEEWVKDSIDVAKALGCKVILLAFFNNGDLRGDEAGIKEVIRRLKKVAPKAEKAGVILGIESWLSAKEHLKIIEAIGSPNVRVYFDVANSHQMGHDIYSEMALLGTKYICEVHLKENGALLGKGVIDFKRVKKVLDHIGYQGWVIMEGGIPPGATVADAYASNTAYIRSVFSL</sequence>
<dbReference type="SUPFAM" id="SSF51658">
    <property type="entry name" value="Xylose isomerase-like"/>
    <property type="match status" value="1"/>
</dbReference>
<dbReference type="InterPro" id="IPR013022">
    <property type="entry name" value="Xyl_isomerase-like_TIM-brl"/>
</dbReference>
<gene>
    <name evidence="2" type="ORF">GCM10023143_25000</name>
</gene>
<evidence type="ECO:0000259" key="1">
    <source>
        <dbReference type="Pfam" id="PF01261"/>
    </source>
</evidence>
<dbReference type="PANTHER" id="PTHR12110">
    <property type="entry name" value="HYDROXYPYRUVATE ISOMERASE"/>
    <property type="match status" value="1"/>
</dbReference>
<dbReference type="Gene3D" id="3.20.20.150">
    <property type="entry name" value="Divalent-metal-dependent TIM barrel enzymes"/>
    <property type="match status" value="1"/>
</dbReference>
<proteinExistence type="predicted"/>
<evidence type="ECO:0000313" key="3">
    <source>
        <dbReference type="Proteomes" id="UP001501207"/>
    </source>
</evidence>
<dbReference type="InterPro" id="IPR050312">
    <property type="entry name" value="IolE/XylAMocC-like"/>
</dbReference>
<accession>A0ABP8FZJ7</accession>
<comment type="caution">
    <text evidence="2">The sequence shown here is derived from an EMBL/GenBank/DDBJ whole genome shotgun (WGS) entry which is preliminary data.</text>
</comment>
<evidence type="ECO:0000313" key="2">
    <source>
        <dbReference type="EMBL" id="GAA4314250.1"/>
    </source>
</evidence>
<dbReference type="InterPro" id="IPR036237">
    <property type="entry name" value="Xyl_isomerase-like_sf"/>
</dbReference>
<dbReference type="PANTHER" id="PTHR12110:SF53">
    <property type="entry name" value="BLR5974 PROTEIN"/>
    <property type="match status" value="1"/>
</dbReference>
<organism evidence="2 3">
    <name type="scientific">Compostibacter hankyongensis</name>
    <dbReference type="NCBI Taxonomy" id="1007089"/>
    <lineage>
        <taxon>Bacteria</taxon>
        <taxon>Pseudomonadati</taxon>
        <taxon>Bacteroidota</taxon>
        <taxon>Chitinophagia</taxon>
        <taxon>Chitinophagales</taxon>
        <taxon>Chitinophagaceae</taxon>
        <taxon>Compostibacter</taxon>
    </lineage>
</organism>
<dbReference type="EMBL" id="BAABFN010000006">
    <property type="protein sequence ID" value="GAA4314250.1"/>
    <property type="molecule type" value="Genomic_DNA"/>
</dbReference>
<feature type="domain" description="Xylose isomerase-like TIM barrel" evidence="1">
    <location>
        <begin position="71"/>
        <end position="282"/>
    </location>
</feature>
<keyword evidence="3" id="KW-1185">Reference proteome</keyword>
<dbReference type="Proteomes" id="UP001501207">
    <property type="component" value="Unassembled WGS sequence"/>
</dbReference>
<name>A0ABP8FZJ7_9BACT</name>
<reference evidence="3" key="1">
    <citation type="journal article" date="2019" name="Int. J. Syst. Evol. Microbiol.">
        <title>The Global Catalogue of Microorganisms (GCM) 10K type strain sequencing project: providing services to taxonomists for standard genome sequencing and annotation.</title>
        <authorList>
            <consortium name="The Broad Institute Genomics Platform"/>
            <consortium name="The Broad Institute Genome Sequencing Center for Infectious Disease"/>
            <person name="Wu L."/>
            <person name="Ma J."/>
        </authorList>
    </citation>
    <scope>NUCLEOTIDE SEQUENCE [LARGE SCALE GENOMIC DNA]</scope>
    <source>
        <strain evidence="3">JCM 17664</strain>
    </source>
</reference>